<dbReference type="InterPro" id="IPR020904">
    <property type="entry name" value="Sc_DH/Rdtase_CS"/>
</dbReference>
<evidence type="ECO:0000256" key="1">
    <source>
        <dbReference type="ARBA" id="ARBA00006484"/>
    </source>
</evidence>
<dbReference type="PRINTS" id="PR00081">
    <property type="entry name" value="GDHRDH"/>
</dbReference>
<comment type="caution">
    <text evidence="4">The sequence shown here is derived from an EMBL/GenBank/DDBJ whole genome shotgun (WGS) entry which is preliminary data.</text>
</comment>
<protein>
    <submittedName>
        <fullName evidence="4">SDR family NAD(P)-dependent oxidoreductase</fullName>
    </submittedName>
</protein>
<evidence type="ECO:0000313" key="5">
    <source>
        <dbReference type="Proteomes" id="UP001212498"/>
    </source>
</evidence>
<reference evidence="4 5" key="1">
    <citation type="submission" date="2022-11" db="EMBL/GenBank/DDBJ databases">
        <title>Nonomuraea corallina sp. nov., a new species of the genus Nonomuraea isolated from sea side sediment in Thai sea.</title>
        <authorList>
            <person name="Ngamcharungchit C."/>
            <person name="Matsumoto A."/>
            <person name="Suriyachadkun C."/>
            <person name="Panbangred W."/>
            <person name="Inahashi Y."/>
            <person name="Intra B."/>
        </authorList>
    </citation>
    <scope>NUCLEOTIDE SEQUENCE [LARGE SCALE GENOMIC DNA]</scope>
    <source>
        <strain evidence="4 5">DSM 43553</strain>
    </source>
</reference>
<keyword evidence="2" id="KW-0560">Oxidoreductase</keyword>
<dbReference type="InterPro" id="IPR051687">
    <property type="entry name" value="Peroxisomal_Beta-Oxidation"/>
</dbReference>
<dbReference type="PANTHER" id="PTHR45024:SF2">
    <property type="entry name" value="SCP2 DOMAIN-CONTAINING PROTEIN"/>
    <property type="match status" value="1"/>
</dbReference>
<evidence type="ECO:0000313" key="4">
    <source>
        <dbReference type="EMBL" id="MDA0646375.1"/>
    </source>
</evidence>
<dbReference type="EMBL" id="JAPNUD010000192">
    <property type="protein sequence ID" value="MDA0646375.1"/>
    <property type="molecule type" value="Genomic_DNA"/>
</dbReference>
<gene>
    <name evidence="4" type="ORF">OUY24_37600</name>
</gene>
<dbReference type="Proteomes" id="UP001212498">
    <property type="component" value="Unassembled WGS sequence"/>
</dbReference>
<sequence length="299" mass="30398">MPELDFDGAVAVVTGGGHGLGRAYAGELGRRGARVLVNDLDAEAARSAARDIADAGGVAVAETSSVADPAGGEAIIAAAVDAFGRVDVLINNAGVGRPKDFGDVGMDDVHLSLSVHLLGAYHLIVPAWRHMTAQGGGSIVNTSSSVGLFGQKRSAVYASAKMGVVGLTRVLAAEGAPLGIRVNAIAPVASSRMAADVYGKLDPKLDPARVAAVVLALAHRDCPVTGEVVSAGGGRLARILIATTDGYFSPDLTVEEAAAALPSVVAGETAVRVPTCAMDEIDLIRQCFPDLDGFPMPLR</sequence>
<dbReference type="Gene3D" id="3.40.50.720">
    <property type="entry name" value="NAD(P)-binding Rossmann-like Domain"/>
    <property type="match status" value="2"/>
</dbReference>
<evidence type="ECO:0000256" key="2">
    <source>
        <dbReference type="ARBA" id="ARBA00023002"/>
    </source>
</evidence>
<dbReference type="PRINTS" id="PR00080">
    <property type="entry name" value="SDRFAMILY"/>
</dbReference>
<comment type="similarity">
    <text evidence="1 3">Belongs to the short-chain dehydrogenases/reductases (SDR) family.</text>
</comment>
<name>A0ABT4TAB0_9ACTN</name>
<dbReference type="PANTHER" id="PTHR45024">
    <property type="entry name" value="DEHYDROGENASES, SHORT CHAIN"/>
    <property type="match status" value="1"/>
</dbReference>
<dbReference type="PROSITE" id="PS00061">
    <property type="entry name" value="ADH_SHORT"/>
    <property type="match status" value="1"/>
</dbReference>
<dbReference type="RefSeq" id="WP_271279700.1">
    <property type="nucleotide sequence ID" value="NZ_BAABFD010000018.1"/>
</dbReference>
<accession>A0ABT4TAB0</accession>
<dbReference type="InterPro" id="IPR036291">
    <property type="entry name" value="NAD(P)-bd_dom_sf"/>
</dbReference>
<evidence type="ECO:0000256" key="3">
    <source>
        <dbReference type="RuleBase" id="RU000363"/>
    </source>
</evidence>
<dbReference type="InterPro" id="IPR002347">
    <property type="entry name" value="SDR_fam"/>
</dbReference>
<organism evidence="4 5">
    <name type="scientific">Nonomuraea ferruginea</name>
    <dbReference type="NCBI Taxonomy" id="46174"/>
    <lineage>
        <taxon>Bacteria</taxon>
        <taxon>Bacillati</taxon>
        <taxon>Actinomycetota</taxon>
        <taxon>Actinomycetes</taxon>
        <taxon>Streptosporangiales</taxon>
        <taxon>Streptosporangiaceae</taxon>
        <taxon>Nonomuraea</taxon>
    </lineage>
</organism>
<dbReference type="Pfam" id="PF00106">
    <property type="entry name" value="adh_short"/>
    <property type="match status" value="1"/>
</dbReference>
<keyword evidence="5" id="KW-1185">Reference proteome</keyword>
<proteinExistence type="inferred from homology"/>
<dbReference type="SUPFAM" id="SSF51735">
    <property type="entry name" value="NAD(P)-binding Rossmann-fold domains"/>
    <property type="match status" value="1"/>
</dbReference>